<gene>
    <name evidence="1" type="ORF">LA5096_04542</name>
</gene>
<evidence type="ECO:0000313" key="1">
    <source>
        <dbReference type="EMBL" id="CTQ75816.1"/>
    </source>
</evidence>
<dbReference type="AlphaFoldDB" id="A0A0M7AN27"/>
<name>A0A0M7AN27_9HYPH</name>
<keyword evidence="2" id="KW-1185">Reference proteome</keyword>
<evidence type="ECO:0000313" key="2">
    <source>
        <dbReference type="Proteomes" id="UP000049983"/>
    </source>
</evidence>
<sequence length="53" mass="5442">MCRLARRAGGVQAGMAFSLSRAATIGLAVSIVLELGTGSKTTDARARPLPIQT</sequence>
<accession>A0A0M7AN27</accession>
<protein>
    <submittedName>
        <fullName evidence="1">Uncharacterized protein</fullName>
    </submittedName>
</protein>
<dbReference type="Proteomes" id="UP000049983">
    <property type="component" value="Unassembled WGS sequence"/>
</dbReference>
<organism evidence="1 2">
    <name type="scientific">Roseibium album</name>
    <dbReference type="NCBI Taxonomy" id="311410"/>
    <lineage>
        <taxon>Bacteria</taxon>
        <taxon>Pseudomonadati</taxon>
        <taxon>Pseudomonadota</taxon>
        <taxon>Alphaproteobacteria</taxon>
        <taxon>Hyphomicrobiales</taxon>
        <taxon>Stappiaceae</taxon>
        <taxon>Roseibium</taxon>
    </lineage>
</organism>
<dbReference type="EMBL" id="CXWC01000012">
    <property type="protein sequence ID" value="CTQ75816.1"/>
    <property type="molecule type" value="Genomic_DNA"/>
</dbReference>
<reference evidence="2" key="1">
    <citation type="submission" date="2015-07" db="EMBL/GenBank/DDBJ databases">
        <authorList>
            <person name="Rodrigo-Torres Lidia"/>
            <person name="Arahal R.David."/>
        </authorList>
    </citation>
    <scope>NUCLEOTIDE SEQUENCE [LARGE SCALE GENOMIC DNA]</scope>
    <source>
        <strain evidence="2">CECT 5096</strain>
    </source>
</reference>
<proteinExistence type="predicted"/>